<gene>
    <name evidence="8" type="ORF">HMPREF9450_00276</name>
</gene>
<dbReference type="GO" id="GO:0009306">
    <property type="term" value="P:protein secretion"/>
    <property type="evidence" value="ECO:0007669"/>
    <property type="project" value="InterPro"/>
</dbReference>
<protein>
    <recommendedName>
        <fullName evidence="10">Secretin/TonB short N-terminal domain-containing protein</fullName>
    </recommendedName>
</protein>
<dbReference type="AlphaFoldDB" id="G5H5R6"/>
<evidence type="ECO:0000256" key="4">
    <source>
        <dbReference type="RuleBase" id="RU004003"/>
    </source>
</evidence>
<evidence type="ECO:0000313" key="8">
    <source>
        <dbReference type="EMBL" id="EHB93505.1"/>
    </source>
</evidence>
<dbReference type="InterPro" id="IPR038591">
    <property type="entry name" value="NolW-like_sf"/>
</dbReference>
<dbReference type="STRING" id="742725.HMPREF9450_00276"/>
<evidence type="ECO:0000259" key="6">
    <source>
        <dbReference type="Pfam" id="PF00263"/>
    </source>
</evidence>
<dbReference type="eggNOG" id="COG4796">
    <property type="taxonomic scope" value="Bacteria"/>
</dbReference>
<evidence type="ECO:0000256" key="3">
    <source>
        <dbReference type="ARBA" id="ARBA00023136"/>
    </source>
</evidence>
<evidence type="ECO:0000256" key="5">
    <source>
        <dbReference type="RuleBase" id="RU004004"/>
    </source>
</evidence>
<feature type="domain" description="Type II/III secretion system secretin-like" evidence="6">
    <location>
        <begin position="467"/>
        <end position="634"/>
    </location>
</feature>
<keyword evidence="5" id="KW-0813">Transport</keyword>
<dbReference type="Proteomes" id="UP000006008">
    <property type="component" value="Unassembled WGS sequence"/>
</dbReference>
<dbReference type="Pfam" id="PF03958">
    <property type="entry name" value="Secretin_N"/>
    <property type="match status" value="1"/>
</dbReference>
<dbReference type="Gene3D" id="3.55.50.30">
    <property type="match status" value="1"/>
</dbReference>
<dbReference type="OrthoDB" id="9816579at2"/>
<evidence type="ECO:0000313" key="9">
    <source>
        <dbReference type="Proteomes" id="UP000006008"/>
    </source>
</evidence>
<dbReference type="InterPro" id="IPR005644">
    <property type="entry name" value="NolW-like"/>
</dbReference>
<name>G5H5R6_9BACT</name>
<dbReference type="EMBL" id="ADLD01000003">
    <property type="protein sequence ID" value="EHB93505.1"/>
    <property type="molecule type" value="Genomic_DNA"/>
</dbReference>
<dbReference type="PRINTS" id="PR00811">
    <property type="entry name" value="BCTERIALGSPD"/>
</dbReference>
<dbReference type="GO" id="GO:0009279">
    <property type="term" value="C:cell outer membrane"/>
    <property type="evidence" value="ECO:0007669"/>
    <property type="project" value="UniProtKB-SubCell"/>
</dbReference>
<comment type="similarity">
    <text evidence="4">Belongs to the bacterial secretin family.</text>
</comment>
<dbReference type="InterPro" id="IPR001775">
    <property type="entry name" value="GspD/PilQ"/>
</dbReference>
<keyword evidence="9" id="KW-1185">Reference proteome</keyword>
<dbReference type="Pfam" id="PF00263">
    <property type="entry name" value="Secretin"/>
    <property type="match status" value="1"/>
</dbReference>
<dbReference type="InterPro" id="IPR004846">
    <property type="entry name" value="T2SS/T3SS_dom"/>
</dbReference>
<feature type="domain" description="NolW-like" evidence="7">
    <location>
        <begin position="333"/>
        <end position="390"/>
    </location>
</feature>
<comment type="subcellular location">
    <subcellularLocation>
        <location evidence="5">Cell outer membrane</location>
    </subcellularLocation>
    <subcellularLocation>
        <location evidence="1">Membrane</location>
    </subcellularLocation>
</comment>
<dbReference type="InterPro" id="IPR050810">
    <property type="entry name" value="Bact_Secretion_Sys_Channel"/>
</dbReference>
<dbReference type="PANTHER" id="PTHR30332">
    <property type="entry name" value="PROBABLE GENERAL SECRETION PATHWAY PROTEIN D"/>
    <property type="match status" value="1"/>
</dbReference>
<dbReference type="PANTHER" id="PTHR30332:SF24">
    <property type="entry name" value="SECRETIN GSPD-RELATED"/>
    <property type="match status" value="1"/>
</dbReference>
<dbReference type="HOGENOM" id="CLU_429536_0_0_10"/>
<keyword evidence="3" id="KW-0472">Membrane</keyword>
<dbReference type="PATRIC" id="fig|742725.3.peg.315"/>
<comment type="caution">
    <text evidence="8">The sequence shown here is derived from an EMBL/GenBank/DDBJ whole genome shotgun (WGS) entry which is preliminary data.</text>
</comment>
<dbReference type="RefSeq" id="WP_009133082.1">
    <property type="nucleotide sequence ID" value="NZ_CP102250.1"/>
</dbReference>
<organism evidence="8 9">
    <name type="scientific">Alistipes indistinctus YIT 12060</name>
    <dbReference type="NCBI Taxonomy" id="742725"/>
    <lineage>
        <taxon>Bacteria</taxon>
        <taxon>Pseudomonadati</taxon>
        <taxon>Bacteroidota</taxon>
        <taxon>Bacteroidia</taxon>
        <taxon>Bacteroidales</taxon>
        <taxon>Rikenellaceae</taxon>
        <taxon>Alistipes</taxon>
    </lineage>
</organism>
<dbReference type="GeneID" id="92816698"/>
<evidence type="ECO:0000256" key="1">
    <source>
        <dbReference type="ARBA" id="ARBA00004370"/>
    </source>
</evidence>
<evidence type="ECO:0008006" key="10">
    <source>
        <dbReference type="Google" id="ProtNLM"/>
    </source>
</evidence>
<proteinExistence type="inferred from homology"/>
<sequence length="634" mass="69758">MKQLYLFFLLHILPFVLTGPFLSYAGQPTIPDKVDRIPAIRARLDTLTVRDPAYLGEVDLSVGQAPLPELLRSVAQAGGVNLSVRDGANLTVSCNFSRARIDELLLFLCEQYGLDIRVIGNIVSVFPFQAPVAPPPEPSIRFDRADSTLSYDLIAVPLREVARRITDSTGINLIVPQALYDRPISGYIAAMPFAEALGSLAGINKLEITPVKGSGAWMFAEAVPLGGGAQAPAPNYVRRRQFAPSQLSVDSTGRITAMIDRGNVYDIILDVCEQLKLDYFFITPVNAQTSIYLKNTDVKTLFDLLLTGTAYTYYEEGSVYMFGEAKHEGLFSTRIVPMRYRTVDKLPEVIPDNLKKGVQIAAFGDLNSIIASGDQRQVARVEQFLRSIDKTVPLITIEVMIVDASKDVLLEAGLGLGVGTKPIQTSGTLSPGLDMTLGAKAVNSLANKIGLVKLGKVTPNFYANLKAMEQSGTIELRSTPRLSTLNGHEAVLTSGEMQYYKETNNTYMGTQNPVQSTSYVWKSVEANMTLTITPYVSEDGHITMTIDLSQSEFTERTEKEAPPGTTTRSFKSMVRVHNEEMVLLGGIDRQSHEKSSKGLPFIARIPVLKWIFGTHKNNRQERRLNVFIKPAVIE</sequence>
<reference evidence="8 9" key="1">
    <citation type="submission" date="2011-08" db="EMBL/GenBank/DDBJ databases">
        <title>The Genome Sequence of Alistipes indistinctus YIT 12060.</title>
        <authorList>
            <consortium name="The Broad Institute Genome Sequencing Platform"/>
            <person name="Earl A."/>
            <person name="Ward D."/>
            <person name="Feldgarden M."/>
            <person name="Gevers D."/>
            <person name="Morotomi M."/>
            <person name="Young S.K."/>
            <person name="Zeng Q."/>
            <person name="Gargeya S."/>
            <person name="Fitzgerald M."/>
            <person name="Haas B."/>
            <person name="Abouelleil A."/>
            <person name="Alvarado L."/>
            <person name="Arachchi H.M."/>
            <person name="Berlin A."/>
            <person name="Brown A."/>
            <person name="Chapman S.B."/>
            <person name="Chen Z."/>
            <person name="Dunbar C."/>
            <person name="Freedman E."/>
            <person name="Gearin G."/>
            <person name="Gellesch M."/>
            <person name="Goldberg J."/>
            <person name="Griggs A."/>
            <person name="Gujja S."/>
            <person name="Heiman D."/>
            <person name="Howarth C."/>
            <person name="Larson L."/>
            <person name="Lui A."/>
            <person name="MacDonald P.J.P."/>
            <person name="Montmayeur A."/>
            <person name="Murphy C."/>
            <person name="Neiman D."/>
            <person name="Pearson M."/>
            <person name="Priest M."/>
            <person name="Roberts A."/>
            <person name="Saif S."/>
            <person name="Shea T."/>
            <person name="Shenoy N."/>
            <person name="Sisk P."/>
            <person name="Stolte C."/>
            <person name="Sykes S."/>
            <person name="Wortman J."/>
            <person name="Nusbaum C."/>
            <person name="Birren B."/>
        </authorList>
    </citation>
    <scope>NUCLEOTIDE SEQUENCE [LARGE SCALE GENOMIC DNA]</scope>
    <source>
        <strain evidence="8 9">YIT 12060</strain>
    </source>
</reference>
<accession>G5H5R6</accession>
<dbReference type="GO" id="GO:0015627">
    <property type="term" value="C:type II protein secretion system complex"/>
    <property type="evidence" value="ECO:0007669"/>
    <property type="project" value="TreeGrafter"/>
</dbReference>
<dbReference type="Gene3D" id="3.30.1370.120">
    <property type="match status" value="1"/>
</dbReference>
<evidence type="ECO:0000256" key="2">
    <source>
        <dbReference type="ARBA" id="ARBA00022729"/>
    </source>
</evidence>
<keyword evidence="2" id="KW-0732">Signal</keyword>
<evidence type="ECO:0000259" key="7">
    <source>
        <dbReference type="Pfam" id="PF03958"/>
    </source>
</evidence>